<evidence type="ECO:0008006" key="3">
    <source>
        <dbReference type="Google" id="ProtNLM"/>
    </source>
</evidence>
<evidence type="ECO:0000313" key="1">
    <source>
        <dbReference type="EMBL" id="TCL09687.1"/>
    </source>
</evidence>
<dbReference type="InterPro" id="IPR012334">
    <property type="entry name" value="Pectin_lyas_fold"/>
</dbReference>
<evidence type="ECO:0000313" key="2">
    <source>
        <dbReference type="Proteomes" id="UP000295673"/>
    </source>
</evidence>
<dbReference type="RefSeq" id="WP_132859701.1">
    <property type="nucleotide sequence ID" value="NZ_SMGR01000001.1"/>
</dbReference>
<dbReference type="AlphaFoldDB" id="A0A4R1NMN6"/>
<keyword evidence="2" id="KW-1185">Reference proteome</keyword>
<proteinExistence type="predicted"/>
<dbReference type="SUPFAM" id="SSF51126">
    <property type="entry name" value="Pectin lyase-like"/>
    <property type="match status" value="1"/>
</dbReference>
<dbReference type="InterPro" id="IPR011050">
    <property type="entry name" value="Pectin_lyase_fold/virulence"/>
</dbReference>
<name>A0A4R1NMN6_9RHOB</name>
<dbReference type="Proteomes" id="UP000295673">
    <property type="component" value="Unassembled WGS sequence"/>
</dbReference>
<dbReference type="OrthoDB" id="5438245at2"/>
<protein>
    <recommendedName>
        <fullName evidence="3">Parallel beta helix pectate lyase-like protein</fullName>
    </recommendedName>
</protein>
<accession>A0A4R1NMN6</accession>
<sequence>MSECQTILAAPVEGYYDDPHDTKNPKGHKRQIWIDELQTAINRAKPGDEVLLLAGNYYEPVVVNVSGTSGKPICIRAFDETQPPLLDGRRTPADGRHAGMEPLDGDFAFFKVIRAKHIVFKNLKLDRCWPSAFFLRSAEHVTIAKCHALRGRFFVYARQLDDFPTRDILIERCQWVQDPDFDMWEGRVTWEEVKAWPGYRDHSHLNGGFFGSYNIEGGLVIRDCDVSHAFNVVRMEVNKTHVTVRRQRPSIARNKDVAIYRNRFSFIRDNAVEPEKGAQNWYVLENRFYNNHATYSTDLVAMRDVFIIGNRTLNDRRPGRPGYQEYQGGKIFKFLKKGSDETPQPRHNFYSLFNSVQSRTAYSKKGISSQWFDGYTLLGLYPEQYPEDLSKPRMAFHKMKWLDGMVVKGMACTQDGFPDKGNFVDCVGGFDKAFEIKSFNAVPYAPLGGWDGMLPTSDSVPKVVSERIEIDRAAGSNMIFEAGFGVGAQDMAAFGLSGWPFEDMAVSKVVIEREKSAVEATGADWKLHLV</sequence>
<organism evidence="1 2">
    <name type="scientific">Shimia isoporae</name>
    <dbReference type="NCBI Taxonomy" id="647720"/>
    <lineage>
        <taxon>Bacteria</taxon>
        <taxon>Pseudomonadati</taxon>
        <taxon>Pseudomonadota</taxon>
        <taxon>Alphaproteobacteria</taxon>
        <taxon>Rhodobacterales</taxon>
        <taxon>Roseobacteraceae</taxon>
    </lineage>
</organism>
<reference evidence="1 2" key="1">
    <citation type="submission" date="2019-03" db="EMBL/GenBank/DDBJ databases">
        <title>Genomic Encyclopedia of Archaeal and Bacterial Type Strains, Phase II (KMG-II): from individual species to whole genera.</title>
        <authorList>
            <person name="Goeker M."/>
        </authorList>
    </citation>
    <scope>NUCLEOTIDE SEQUENCE [LARGE SCALE GENOMIC DNA]</scope>
    <source>
        <strain evidence="1 2">DSM 26433</strain>
    </source>
</reference>
<dbReference type="Gene3D" id="2.160.20.10">
    <property type="entry name" value="Single-stranded right-handed beta-helix, Pectin lyase-like"/>
    <property type="match status" value="1"/>
</dbReference>
<dbReference type="EMBL" id="SMGR01000001">
    <property type="protein sequence ID" value="TCL09687.1"/>
    <property type="molecule type" value="Genomic_DNA"/>
</dbReference>
<gene>
    <name evidence="1" type="ORF">BXY66_1743</name>
</gene>
<comment type="caution">
    <text evidence="1">The sequence shown here is derived from an EMBL/GenBank/DDBJ whole genome shotgun (WGS) entry which is preliminary data.</text>
</comment>